<dbReference type="AlphaFoldDB" id="A0A6A6MWR4"/>
<evidence type="ECO:0000313" key="8">
    <source>
        <dbReference type="Proteomes" id="UP000467840"/>
    </source>
</evidence>
<keyword evidence="4" id="KW-0539">Nucleus</keyword>
<evidence type="ECO:0000259" key="6">
    <source>
        <dbReference type="Pfam" id="PF25826"/>
    </source>
</evidence>
<proteinExistence type="predicted"/>
<dbReference type="Proteomes" id="UP000467840">
    <property type="component" value="Chromosome 15"/>
</dbReference>
<feature type="domain" description="DUF7952" evidence="6">
    <location>
        <begin position="176"/>
        <end position="213"/>
    </location>
</feature>
<reference evidence="7 8" key="1">
    <citation type="journal article" date="2020" name="Mol. Plant">
        <title>The Chromosome-Based Rubber Tree Genome Provides New Insights into Spurge Genome Evolution and Rubber Biosynthesis.</title>
        <authorList>
            <person name="Liu J."/>
            <person name="Shi C."/>
            <person name="Shi C.C."/>
            <person name="Li W."/>
            <person name="Zhang Q.J."/>
            <person name="Zhang Y."/>
            <person name="Li K."/>
            <person name="Lu H.F."/>
            <person name="Shi C."/>
            <person name="Zhu S.T."/>
            <person name="Xiao Z.Y."/>
            <person name="Nan H."/>
            <person name="Yue Y."/>
            <person name="Zhu X.G."/>
            <person name="Wu Y."/>
            <person name="Hong X.N."/>
            <person name="Fan G.Y."/>
            <person name="Tong Y."/>
            <person name="Zhang D."/>
            <person name="Mao C.L."/>
            <person name="Liu Y.L."/>
            <person name="Hao S.J."/>
            <person name="Liu W.Q."/>
            <person name="Lv M.Q."/>
            <person name="Zhang H.B."/>
            <person name="Liu Y."/>
            <person name="Hu-Tang G.R."/>
            <person name="Wang J.P."/>
            <person name="Wang J.H."/>
            <person name="Sun Y.H."/>
            <person name="Ni S.B."/>
            <person name="Chen W.B."/>
            <person name="Zhang X.C."/>
            <person name="Jiao Y.N."/>
            <person name="Eichler E.E."/>
            <person name="Li G.H."/>
            <person name="Liu X."/>
            <person name="Gao L.Z."/>
        </authorList>
    </citation>
    <scope>NUCLEOTIDE SEQUENCE [LARGE SCALE GENOMIC DNA]</scope>
    <source>
        <strain evidence="8">cv. GT1</strain>
        <tissue evidence="7">Leaf</tissue>
    </source>
</reference>
<keyword evidence="8" id="KW-1185">Reference proteome</keyword>
<accession>A0A6A6MWR4</accession>
<protein>
    <submittedName>
        <fullName evidence="7">Uncharacterized protein</fullName>
    </submittedName>
</protein>
<dbReference type="EMBL" id="JAAGAX010000005">
    <property type="protein sequence ID" value="KAF2316868.1"/>
    <property type="molecule type" value="Genomic_DNA"/>
</dbReference>
<dbReference type="PANTHER" id="PTHR13859:SF31">
    <property type="entry name" value="ELM2 DOMAIN-CONTAINING PROTEIN"/>
    <property type="match status" value="1"/>
</dbReference>
<evidence type="ECO:0000256" key="4">
    <source>
        <dbReference type="ARBA" id="ARBA00023242"/>
    </source>
</evidence>
<evidence type="ECO:0000259" key="5">
    <source>
        <dbReference type="Pfam" id="PF24662"/>
    </source>
</evidence>
<dbReference type="Pfam" id="PF24662">
    <property type="entry name" value="DUF7650"/>
    <property type="match status" value="1"/>
</dbReference>
<dbReference type="PANTHER" id="PTHR13859">
    <property type="entry name" value="ATROPHIN-RELATED"/>
    <property type="match status" value="1"/>
</dbReference>
<dbReference type="InterPro" id="IPR057712">
    <property type="entry name" value="DUF7952"/>
</dbReference>
<evidence type="ECO:0000313" key="7">
    <source>
        <dbReference type="EMBL" id="KAF2316868.1"/>
    </source>
</evidence>
<evidence type="ECO:0000256" key="3">
    <source>
        <dbReference type="ARBA" id="ARBA00023163"/>
    </source>
</evidence>
<dbReference type="GO" id="GO:0005634">
    <property type="term" value="C:nucleus"/>
    <property type="evidence" value="ECO:0007669"/>
    <property type="project" value="UniProtKB-SubCell"/>
</dbReference>
<organism evidence="7 8">
    <name type="scientific">Hevea brasiliensis</name>
    <name type="common">Para rubber tree</name>
    <name type="synonym">Siphonia brasiliensis</name>
    <dbReference type="NCBI Taxonomy" id="3981"/>
    <lineage>
        <taxon>Eukaryota</taxon>
        <taxon>Viridiplantae</taxon>
        <taxon>Streptophyta</taxon>
        <taxon>Embryophyta</taxon>
        <taxon>Tracheophyta</taxon>
        <taxon>Spermatophyta</taxon>
        <taxon>Magnoliopsida</taxon>
        <taxon>eudicotyledons</taxon>
        <taxon>Gunneridae</taxon>
        <taxon>Pentapetalae</taxon>
        <taxon>rosids</taxon>
        <taxon>fabids</taxon>
        <taxon>Malpighiales</taxon>
        <taxon>Euphorbiaceae</taxon>
        <taxon>Crotonoideae</taxon>
        <taxon>Micrandreae</taxon>
        <taxon>Hevea</taxon>
    </lineage>
</organism>
<evidence type="ECO:0000256" key="1">
    <source>
        <dbReference type="ARBA" id="ARBA00004123"/>
    </source>
</evidence>
<comment type="subcellular location">
    <subcellularLocation>
        <location evidence="1">Nucleus</location>
    </subcellularLocation>
</comment>
<feature type="domain" description="DUF7650" evidence="5">
    <location>
        <begin position="248"/>
        <end position="335"/>
    </location>
</feature>
<comment type="caution">
    <text evidence="7">The sequence shown here is derived from an EMBL/GenBank/DDBJ whole genome shotgun (WGS) entry which is preliminary data.</text>
</comment>
<dbReference type="Pfam" id="PF25826">
    <property type="entry name" value="DUF7952"/>
    <property type="match status" value="1"/>
</dbReference>
<gene>
    <name evidence="7" type="ORF">GH714_042209</name>
</gene>
<sequence length="502" mass="55360">MEPIPPNNDCNSIEESSFQQLVLPSSPEISGISGDPQVNPRVGDEYQAEIPPMISEYEHFQLLLDPFDSEVTIDDSHSFLIGLPILVAWVHNTINNREDEGCRMSSPDDSVLATGQTNLEQIERNILKKKGSNQNAEPLDLGFVDGKEPKPAILGPQEAGEANLSQLHKSKRYDPVPVVSTAFSEGKFSLEDYVSNLRAIVGIQALVDAIGIGKGKEDLTSLAMEPARSNPLFTVCPIGKACSSLTSSDIIKLLTGGFRLSKARSNDIFWEAVWPRLLARGWHSEQPNNQSYVGPNHHLVFLIPGVKKFSKRKLVKGNHYFDSVSDVLSKVASEPKLIELDSEEVRGSSCNEEDGWVVGVPSGHNDASIQQSFQYLKPRVSNYNLNLVRFTVVDSGLLDGGKSSKMREMRYAPEDLKVKSLLTTLSSSIEMMFSENSLNDNELDAVDMSLDGEKNINNAKCYDKTFDGHGSTLTKFTIVDTSLIHAGKSQKVRELDIHQLTL</sequence>
<keyword evidence="3" id="KW-0804">Transcription</keyword>
<keyword evidence="2" id="KW-0805">Transcription regulation</keyword>
<dbReference type="GO" id="GO:0003714">
    <property type="term" value="F:transcription corepressor activity"/>
    <property type="evidence" value="ECO:0007669"/>
    <property type="project" value="TreeGrafter"/>
</dbReference>
<dbReference type="InterPro" id="IPR056067">
    <property type="entry name" value="DUF7650"/>
</dbReference>
<name>A0A6A6MWR4_HEVBR</name>
<evidence type="ECO:0000256" key="2">
    <source>
        <dbReference type="ARBA" id="ARBA00023015"/>
    </source>
</evidence>